<protein>
    <submittedName>
        <fullName evidence="2">Methyltransferase domain-containing protein</fullName>
    </submittedName>
</protein>
<keyword evidence="3" id="KW-1185">Reference proteome</keyword>
<dbReference type="AlphaFoldDB" id="A0AAP8MBU7"/>
<dbReference type="Pfam" id="PF13489">
    <property type="entry name" value="Methyltransf_23"/>
    <property type="match status" value="1"/>
</dbReference>
<dbReference type="Pfam" id="PF18588">
    <property type="entry name" value="WcbI"/>
    <property type="match status" value="1"/>
</dbReference>
<reference evidence="2 3" key="1">
    <citation type="submission" date="2018-01" db="EMBL/GenBank/DDBJ databases">
        <title>The draft genome sequence of Halioglobus japonicus S1-36.</title>
        <authorList>
            <person name="Du Z.-J."/>
            <person name="Shi M.-J."/>
        </authorList>
    </citation>
    <scope>NUCLEOTIDE SEQUENCE [LARGE SCALE GENOMIC DNA]</scope>
    <source>
        <strain evidence="2 3">S1-36</strain>
    </source>
</reference>
<proteinExistence type="predicted"/>
<dbReference type="GO" id="GO:0008168">
    <property type="term" value="F:methyltransferase activity"/>
    <property type="evidence" value="ECO:0007669"/>
    <property type="project" value="UniProtKB-KW"/>
</dbReference>
<dbReference type="GO" id="GO:0032259">
    <property type="term" value="P:methylation"/>
    <property type="evidence" value="ECO:0007669"/>
    <property type="project" value="UniProtKB-KW"/>
</dbReference>
<dbReference type="SUPFAM" id="SSF53335">
    <property type="entry name" value="S-adenosyl-L-methionine-dependent methyltransferases"/>
    <property type="match status" value="1"/>
</dbReference>
<dbReference type="RefSeq" id="WP_084197813.1">
    <property type="nucleotide sequence ID" value="NZ_BMYL01000004.1"/>
</dbReference>
<feature type="domain" description="Polysaccharide biosynthesis enzyme WcbI" evidence="1">
    <location>
        <begin position="3"/>
        <end position="213"/>
    </location>
</feature>
<dbReference type="InterPro" id="IPR041307">
    <property type="entry name" value="WcbI"/>
</dbReference>
<evidence type="ECO:0000313" key="2">
    <source>
        <dbReference type="EMBL" id="PLW84942.1"/>
    </source>
</evidence>
<keyword evidence="2" id="KW-0489">Methyltransferase</keyword>
<dbReference type="InterPro" id="IPR029063">
    <property type="entry name" value="SAM-dependent_MTases_sf"/>
</dbReference>
<name>A0AAP8MBU7_9GAMM</name>
<keyword evidence="2" id="KW-0808">Transferase</keyword>
<comment type="caution">
    <text evidence="2">The sequence shown here is derived from an EMBL/GenBank/DDBJ whole genome shotgun (WGS) entry which is preliminary data.</text>
</comment>
<dbReference type="KEGG" id="hja:BST95_01210"/>
<sequence>MKIAIFANCQAEALAILVDGIYTPRFEVIFRKPTFLWEDCDETAVNSALADADILLYQPHIAHTWLPSWKTSDYWTRTTVATQIISFPSIYFSGYSPELTYVRKPDGSHLNNGLCDYHDKRIIYCYLMGLPEYETARLLGDFQLHRETVRRNIELSLEELERRENEQNLSVRLKHYIAENCFHDRLFFTFNHPSNKILYEVVKQLLSKLGLEHTPIPSVPHELLGFDIFPLQNEVRDSLQACSIRSEHDYVIQGNPMSTLEIVQRYYQIYRDNQQIVQNFREANEEIFKPVDEAYQSMLTEREASGTQFEYDSMNFEQAFYHKEKAQDRLRDLTLDDVHFTLTKCDPQTLSFYSDIAFHLRRLYPEIDGGIKRVLDVGSRTGAGSALLQKIHHPESFSAVRMQVEAIDIEEKFEPYVNAFSPEISYTVGDIFDLPANSREIVICSHTIEHVSNPAAFIDRLCDIAKEFVIIACPFEEPSSNLIPGHVHSIDRKFIRQFNPVFLEIYNSMHWHQSKACIFAINCGYKNQTHLRRIVRKIRNKLRPLKSTFKKN</sequence>
<evidence type="ECO:0000259" key="1">
    <source>
        <dbReference type="Pfam" id="PF18588"/>
    </source>
</evidence>
<dbReference type="Gene3D" id="3.40.50.150">
    <property type="entry name" value="Vaccinia Virus protein VP39"/>
    <property type="match status" value="1"/>
</dbReference>
<dbReference type="Proteomes" id="UP000235162">
    <property type="component" value="Unassembled WGS sequence"/>
</dbReference>
<dbReference type="Gene3D" id="3.40.50.12080">
    <property type="match status" value="2"/>
</dbReference>
<accession>A0AAP8MBU7</accession>
<organism evidence="2 3">
    <name type="scientific">Halioglobus japonicus</name>
    <dbReference type="NCBI Taxonomy" id="930805"/>
    <lineage>
        <taxon>Bacteria</taxon>
        <taxon>Pseudomonadati</taxon>
        <taxon>Pseudomonadota</taxon>
        <taxon>Gammaproteobacteria</taxon>
        <taxon>Cellvibrionales</taxon>
        <taxon>Halieaceae</taxon>
        <taxon>Halioglobus</taxon>
    </lineage>
</organism>
<evidence type="ECO:0000313" key="3">
    <source>
        <dbReference type="Proteomes" id="UP000235162"/>
    </source>
</evidence>
<dbReference type="EMBL" id="PKUR01000004">
    <property type="protein sequence ID" value="PLW84942.1"/>
    <property type="molecule type" value="Genomic_DNA"/>
</dbReference>
<gene>
    <name evidence="2" type="ORF">C0029_15475</name>
</gene>